<dbReference type="GO" id="GO:0020037">
    <property type="term" value="F:heme binding"/>
    <property type="evidence" value="ECO:0007669"/>
    <property type="project" value="InterPro"/>
</dbReference>
<dbReference type="SUPFAM" id="SSF48264">
    <property type="entry name" value="Cytochrome P450"/>
    <property type="match status" value="1"/>
</dbReference>
<evidence type="ECO:0000256" key="3">
    <source>
        <dbReference type="ARBA" id="ARBA00023033"/>
    </source>
</evidence>
<evidence type="ECO:0000313" key="5">
    <source>
        <dbReference type="EMBL" id="GMG26464.1"/>
    </source>
</evidence>
<protein>
    <submittedName>
        <fullName evidence="5">Unnamed protein product</fullName>
    </submittedName>
</protein>
<dbReference type="PANTHER" id="PTHR24305:SF103">
    <property type="entry name" value="P450, PUTATIVE (EUROFUNG)-RELATED"/>
    <property type="match status" value="1"/>
</dbReference>
<dbReference type="InterPro" id="IPR050121">
    <property type="entry name" value="Cytochrome_P450_monoxygenase"/>
</dbReference>
<feature type="transmembrane region" description="Helical" evidence="4">
    <location>
        <begin position="12"/>
        <end position="30"/>
    </location>
</feature>
<reference evidence="5" key="1">
    <citation type="submission" date="2023-04" db="EMBL/GenBank/DDBJ databases">
        <title>Aspergillus oryzae NBRC 4228.</title>
        <authorList>
            <person name="Ichikawa N."/>
            <person name="Sato H."/>
            <person name="Tonouchi N."/>
        </authorList>
    </citation>
    <scope>NUCLEOTIDE SEQUENCE</scope>
    <source>
        <strain evidence="5">NBRC 4228</strain>
    </source>
</reference>
<evidence type="ECO:0000313" key="6">
    <source>
        <dbReference type="Proteomes" id="UP001165205"/>
    </source>
</evidence>
<evidence type="ECO:0000256" key="4">
    <source>
        <dbReference type="SAM" id="Phobius"/>
    </source>
</evidence>
<proteinExistence type="inferred from homology"/>
<dbReference type="GO" id="GO:0016705">
    <property type="term" value="F:oxidoreductase activity, acting on paired donors, with incorporation or reduction of molecular oxygen"/>
    <property type="evidence" value="ECO:0007669"/>
    <property type="project" value="InterPro"/>
</dbReference>
<dbReference type="Gene3D" id="1.10.630.10">
    <property type="entry name" value="Cytochrome P450"/>
    <property type="match status" value="1"/>
</dbReference>
<accession>A0AAN4YGV8</accession>
<comment type="caution">
    <text evidence="5">The sequence shown here is derived from an EMBL/GenBank/DDBJ whole genome shotgun (WGS) entry which is preliminary data.</text>
</comment>
<dbReference type="GO" id="GO:0005506">
    <property type="term" value="F:iron ion binding"/>
    <property type="evidence" value="ECO:0007669"/>
    <property type="project" value="InterPro"/>
</dbReference>
<evidence type="ECO:0000256" key="2">
    <source>
        <dbReference type="ARBA" id="ARBA00023002"/>
    </source>
</evidence>
<dbReference type="EMBL" id="BSYA01000026">
    <property type="protein sequence ID" value="GMG26464.1"/>
    <property type="molecule type" value="Genomic_DNA"/>
</dbReference>
<dbReference type="GO" id="GO:0004497">
    <property type="term" value="F:monooxygenase activity"/>
    <property type="evidence" value="ECO:0007669"/>
    <property type="project" value="UniProtKB-KW"/>
</dbReference>
<evidence type="ECO:0000256" key="1">
    <source>
        <dbReference type="ARBA" id="ARBA00010617"/>
    </source>
</evidence>
<keyword evidence="4" id="KW-0812">Transmembrane</keyword>
<dbReference type="InterPro" id="IPR001128">
    <property type="entry name" value="Cyt_P450"/>
</dbReference>
<keyword evidence="3" id="KW-0503">Monooxygenase</keyword>
<dbReference type="PANTHER" id="PTHR24305">
    <property type="entry name" value="CYTOCHROME P450"/>
    <property type="match status" value="1"/>
</dbReference>
<comment type="similarity">
    <text evidence="1">Belongs to the cytochrome P450 family.</text>
</comment>
<sequence>MTLLQNIVSETPLAAGSALLTAIIVAYVIYQRYLHPLAKYPGPFLASITDLWQVHQFLSLQQPYNLTALHERYGPIVRYGPDKLSITHESAVPTIYQKSAKSMPKTEFYDAYGAAHPNVFGMRDEVVSLRLRSEIMQLMVLDALGEAASYVSQLFFELHQGDGRKALHYYMIDVLGELAFSRSFGVQEADDESRIPPVIEHSLLAAVTGAWPTMTMTLKRWLPYMPHAGLRRLFAGRKACADLASSSVQRRLRDLNDGGSSVGVQNRKDILTNLIKAKHPETGERLTQTDLETEAFGFMYCTPI</sequence>
<gene>
    <name evidence="5" type="ORF">Aory04_000328100</name>
</gene>
<organism evidence="5 6">
    <name type="scientific">Aspergillus oryzae</name>
    <name type="common">Yellow koji mold</name>
    <dbReference type="NCBI Taxonomy" id="5062"/>
    <lineage>
        <taxon>Eukaryota</taxon>
        <taxon>Fungi</taxon>
        <taxon>Dikarya</taxon>
        <taxon>Ascomycota</taxon>
        <taxon>Pezizomycotina</taxon>
        <taxon>Eurotiomycetes</taxon>
        <taxon>Eurotiomycetidae</taxon>
        <taxon>Eurotiales</taxon>
        <taxon>Aspergillaceae</taxon>
        <taxon>Aspergillus</taxon>
        <taxon>Aspergillus subgen. Circumdati</taxon>
    </lineage>
</organism>
<dbReference type="Pfam" id="PF00067">
    <property type="entry name" value="p450"/>
    <property type="match status" value="1"/>
</dbReference>
<dbReference type="AlphaFoldDB" id="A0AAN4YGV8"/>
<keyword evidence="4" id="KW-1133">Transmembrane helix</keyword>
<keyword evidence="4" id="KW-0472">Membrane</keyword>
<dbReference type="Proteomes" id="UP001165205">
    <property type="component" value="Unassembled WGS sequence"/>
</dbReference>
<name>A0AAN4YGV8_ASPOZ</name>
<dbReference type="InterPro" id="IPR036396">
    <property type="entry name" value="Cyt_P450_sf"/>
</dbReference>
<keyword evidence="2" id="KW-0560">Oxidoreductase</keyword>